<dbReference type="InterPro" id="IPR000152">
    <property type="entry name" value="EGF-type_Asp/Asn_hydroxyl_site"/>
</dbReference>
<proteinExistence type="inferred from homology"/>
<feature type="repeat" description="LDL-receptor class B" evidence="14">
    <location>
        <begin position="698"/>
        <end position="741"/>
    </location>
</feature>
<feature type="disulfide bond" evidence="13">
    <location>
        <begin position="236"/>
        <end position="251"/>
    </location>
</feature>
<dbReference type="Gene3D" id="4.10.400.10">
    <property type="entry name" value="Low-density Lipoprotein Receptor"/>
    <property type="match status" value="7"/>
</dbReference>
<dbReference type="AlphaFoldDB" id="A0A7R9JSR3"/>
<dbReference type="GO" id="GO:0042562">
    <property type="term" value="F:hormone binding"/>
    <property type="evidence" value="ECO:0007669"/>
    <property type="project" value="TreeGrafter"/>
</dbReference>
<keyword evidence="4" id="KW-0812">Transmembrane</keyword>
<keyword evidence="3" id="KW-0254">Endocytosis</keyword>
<dbReference type="InterPro" id="IPR051221">
    <property type="entry name" value="LDLR-related"/>
</dbReference>
<evidence type="ECO:0000256" key="12">
    <source>
        <dbReference type="ARBA" id="ARBA00046288"/>
    </source>
</evidence>
<feature type="repeat" description="LDL-receptor class B" evidence="14">
    <location>
        <begin position="742"/>
        <end position="786"/>
    </location>
</feature>
<evidence type="ECO:0000313" key="17">
    <source>
        <dbReference type="EMBL" id="CAD7588051.1"/>
    </source>
</evidence>
<keyword evidence="11" id="KW-0325">Glycoprotein</keyword>
<feature type="disulfide bond" evidence="13">
    <location>
        <begin position="274"/>
        <end position="289"/>
    </location>
</feature>
<dbReference type="PROSITE" id="PS01187">
    <property type="entry name" value="EGF_CA"/>
    <property type="match status" value="1"/>
</dbReference>
<dbReference type="PANTHER" id="PTHR22722:SF14">
    <property type="entry name" value="MEGALIN, ISOFORM A"/>
    <property type="match status" value="1"/>
</dbReference>
<dbReference type="FunFam" id="4.10.400.10:FF:000002">
    <property type="entry name" value="Low-density lipoprotein receptor-related protein 1"/>
    <property type="match status" value="1"/>
</dbReference>
<evidence type="ECO:0000256" key="2">
    <source>
        <dbReference type="ARBA" id="ARBA00022536"/>
    </source>
</evidence>
<dbReference type="PROSITE" id="PS50068">
    <property type="entry name" value="LDLRA_2"/>
    <property type="match status" value="7"/>
</dbReference>
<evidence type="ECO:0000256" key="6">
    <source>
        <dbReference type="ARBA" id="ARBA00022737"/>
    </source>
</evidence>
<keyword evidence="9 13" id="KW-1015">Disulfide bond</keyword>
<reference evidence="17" key="1">
    <citation type="submission" date="2020-11" db="EMBL/GenBank/DDBJ databases">
        <authorList>
            <person name="Tran Van P."/>
        </authorList>
    </citation>
    <scope>NUCLEOTIDE SEQUENCE</scope>
</reference>
<dbReference type="SMART" id="SM00135">
    <property type="entry name" value="LY"/>
    <property type="match status" value="5"/>
</dbReference>
<evidence type="ECO:0000256" key="4">
    <source>
        <dbReference type="ARBA" id="ARBA00022692"/>
    </source>
</evidence>
<feature type="disulfide bond" evidence="13">
    <location>
        <begin position="302"/>
        <end position="320"/>
    </location>
</feature>
<keyword evidence="2" id="KW-0245">EGF-like domain</keyword>
<gene>
    <name evidence="17" type="ORF">TGEB3V08_LOCUS2169</name>
</gene>
<evidence type="ECO:0000256" key="14">
    <source>
        <dbReference type="PROSITE-ProRule" id="PRU00461"/>
    </source>
</evidence>
<dbReference type="InterPro" id="IPR002172">
    <property type="entry name" value="LDrepeatLR_classA_rpt"/>
</dbReference>
<feature type="disulfide bond" evidence="13">
    <location>
        <begin position="262"/>
        <end position="280"/>
    </location>
</feature>
<dbReference type="FunFam" id="2.10.25.10:FF:000009">
    <property type="entry name" value="Low-density lipoprotein receptor isoform 1"/>
    <property type="match status" value="1"/>
</dbReference>
<evidence type="ECO:0000256" key="10">
    <source>
        <dbReference type="ARBA" id="ARBA00023170"/>
    </source>
</evidence>
<dbReference type="GO" id="GO:0043235">
    <property type="term" value="C:receptor complex"/>
    <property type="evidence" value="ECO:0007669"/>
    <property type="project" value="TreeGrafter"/>
</dbReference>
<dbReference type="GO" id="GO:0016324">
    <property type="term" value="C:apical plasma membrane"/>
    <property type="evidence" value="ECO:0007669"/>
    <property type="project" value="TreeGrafter"/>
</dbReference>
<dbReference type="InterPro" id="IPR036055">
    <property type="entry name" value="LDL_receptor-like_sf"/>
</dbReference>
<dbReference type="SUPFAM" id="SSF57184">
    <property type="entry name" value="Growth factor receptor domain"/>
    <property type="match status" value="1"/>
</dbReference>
<dbReference type="EMBL" id="OE839651">
    <property type="protein sequence ID" value="CAD7588051.1"/>
    <property type="molecule type" value="Genomic_DNA"/>
</dbReference>
<feature type="region of interest" description="Disordered" evidence="15">
    <location>
        <begin position="33"/>
        <end position="52"/>
    </location>
</feature>
<evidence type="ECO:0000259" key="16">
    <source>
        <dbReference type="PROSITE" id="PS01186"/>
    </source>
</evidence>
<feature type="disulfide bond" evidence="13">
    <location>
        <begin position="425"/>
        <end position="440"/>
    </location>
</feature>
<dbReference type="InterPro" id="IPR049883">
    <property type="entry name" value="NOTCH1_EGF-like"/>
</dbReference>
<dbReference type="PROSITE" id="PS51120">
    <property type="entry name" value="LDLRB"/>
    <property type="match status" value="4"/>
</dbReference>
<dbReference type="InterPro" id="IPR023415">
    <property type="entry name" value="LDLR_class-A_CS"/>
</dbReference>
<dbReference type="SMART" id="SM00179">
    <property type="entry name" value="EGF_CA"/>
    <property type="match status" value="2"/>
</dbReference>
<dbReference type="InterPro" id="IPR009030">
    <property type="entry name" value="Growth_fac_rcpt_cys_sf"/>
</dbReference>
<dbReference type="PROSITE" id="PS01209">
    <property type="entry name" value="LDLRA_1"/>
    <property type="match status" value="4"/>
</dbReference>
<dbReference type="Gene3D" id="2.10.25.10">
    <property type="entry name" value="Laminin"/>
    <property type="match status" value="3"/>
</dbReference>
<feature type="compositionally biased region" description="Polar residues" evidence="15">
    <location>
        <begin position="42"/>
        <end position="52"/>
    </location>
</feature>
<dbReference type="InterPro" id="IPR011042">
    <property type="entry name" value="6-blade_b-propeller_TolB-like"/>
</dbReference>
<dbReference type="Pfam" id="PF07645">
    <property type="entry name" value="EGF_CA"/>
    <property type="match status" value="1"/>
</dbReference>
<keyword evidence="5" id="KW-0732">Signal</keyword>
<evidence type="ECO:0000256" key="7">
    <source>
        <dbReference type="ARBA" id="ARBA00022989"/>
    </source>
</evidence>
<dbReference type="FunFam" id="2.120.10.30:FF:000002">
    <property type="entry name" value="low-density lipoprotein receptor isoform X1"/>
    <property type="match status" value="1"/>
</dbReference>
<name>A0A7R9JSR3_TIMGE</name>
<dbReference type="CDD" id="cd00054">
    <property type="entry name" value="EGF_CA"/>
    <property type="match status" value="2"/>
</dbReference>
<evidence type="ECO:0000256" key="13">
    <source>
        <dbReference type="PROSITE-ProRule" id="PRU00124"/>
    </source>
</evidence>
<dbReference type="FunFam" id="4.10.400.10:FF:000015">
    <property type="entry name" value="Low-density lipoprotein receptor-related protein 1"/>
    <property type="match status" value="1"/>
</dbReference>
<organism evidence="17">
    <name type="scientific">Timema genevievae</name>
    <name type="common">Walking stick</name>
    <dbReference type="NCBI Taxonomy" id="629358"/>
    <lineage>
        <taxon>Eukaryota</taxon>
        <taxon>Metazoa</taxon>
        <taxon>Ecdysozoa</taxon>
        <taxon>Arthropoda</taxon>
        <taxon>Hexapoda</taxon>
        <taxon>Insecta</taxon>
        <taxon>Pterygota</taxon>
        <taxon>Neoptera</taxon>
        <taxon>Polyneoptera</taxon>
        <taxon>Phasmatodea</taxon>
        <taxon>Timematodea</taxon>
        <taxon>Timematoidea</taxon>
        <taxon>Timematidae</taxon>
        <taxon>Timema</taxon>
    </lineage>
</organism>
<keyword evidence="6" id="KW-0677">Repeat</keyword>
<evidence type="ECO:0000256" key="11">
    <source>
        <dbReference type="ARBA" id="ARBA00023180"/>
    </source>
</evidence>
<evidence type="ECO:0000256" key="3">
    <source>
        <dbReference type="ARBA" id="ARBA00022583"/>
    </source>
</evidence>
<dbReference type="SUPFAM" id="SSF57424">
    <property type="entry name" value="LDL receptor-like module"/>
    <property type="match status" value="7"/>
</dbReference>
<dbReference type="InterPro" id="IPR000742">
    <property type="entry name" value="EGF"/>
</dbReference>
<keyword evidence="10" id="KW-0675">Receptor</keyword>
<feature type="repeat" description="LDL-receptor class B" evidence="14">
    <location>
        <begin position="611"/>
        <end position="654"/>
    </location>
</feature>
<sequence length="929" mass="103604">MTTLVPNSNHAVPSDDIQCRRVDRSHLEGDTTHLQWPLTERPGTSYSTSCPKTRGKSSYLTVVNLQLNKRKMSTPREKTRTCSDKEFTCNDGRCIPSRWQCDNEKDCADDSDEDPKTCREYFHPSLGFSLVRDECAVHSTHCLSDRSARASSTCSSAPRGCAFPQPGCATASRTVWMPGTSSTAVSVACLTLKECSGRVTPLARGVFYLAGQKVCSPEEFTCRSQLGECVPLTWMCDDNADCSDGSDEKACNETCRSDQFTCNNGKCIQMRWKCDKDDDCGDGSDERNCPVPTCSPDQDFECANHYCITAKWHCDGDPDCPDSSDEVVRRGTPPCVLESVWVKQPLLGEYLLLDCPVNVTVSRCLPREFECKDRITCIHKSWKCDGDKDCPDGSDENMANCPIRKCRPDQFQCHNHACIPGHLICSGQPECADGSDELDCGTEAPKCDQKTHFHCGGNVCIPLTKVCDKRMDCPNGEDEPGDKCGHNECTENNGGCSQICVDTPSSFFCDCMPGYKLMDNKTCDDINECEIPGACSQLCINEKGTFKCQCVNGYAKDPNDHTRCKPMEGHASLLFARRHDIRKISLDHHEMTAIVNDTKSATALDFVFRTGMIFWSDISDQKIYKAPIDEGSERVVVIKESLTTSDGLAVDWIYNHIYWTDTGRNTIELANFEGNMRKVLVRDSLEEPRAIAVNPLDGWMYWTDWGTEPKIERAGMDGSHRQTIVSYEVKWPNGLTLDLVGRKVYWVDAKLNVISSCNYDGSSRRVVLYSPDVLQHPFSITTFEDSVYWTDWDKQAVYKANKFTGKDITAITSTNSLQNPMVIHVYHPYRQPDGENHCQAVNGHCSHLCLPAPHINDKSPLISCACPDGLRLLGDGLMCVEDRKYKIPFRELGGGYSTQGGDNDKYRQDIIGPHFTCATIAIQNVVLVE</sequence>
<feature type="disulfide bond" evidence="13">
    <location>
        <begin position="406"/>
        <end position="418"/>
    </location>
</feature>
<dbReference type="PROSITE" id="PS00010">
    <property type="entry name" value="ASX_HYDROXYL"/>
    <property type="match status" value="1"/>
</dbReference>
<dbReference type="GO" id="GO:0005509">
    <property type="term" value="F:calcium ion binding"/>
    <property type="evidence" value="ECO:0007669"/>
    <property type="project" value="InterPro"/>
</dbReference>
<feature type="repeat" description="LDL-receptor class B" evidence="14">
    <location>
        <begin position="655"/>
        <end position="697"/>
    </location>
</feature>
<dbReference type="CDD" id="cd00112">
    <property type="entry name" value="LDLa"/>
    <property type="match status" value="6"/>
</dbReference>
<protein>
    <recommendedName>
        <fullName evidence="16">EGF-like domain-containing protein</fullName>
    </recommendedName>
</protein>
<evidence type="ECO:0000256" key="8">
    <source>
        <dbReference type="ARBA" id="ARBA00023136"/>
    </source>
</evidence>
<dbReference type="GO" id="GO:0012505">
    <property type="term" value="C:endomembrane system"/>
    <property type="evidence" value="ECO:0007669"/>
    <property type="project" value="UniProtKB-SubCell"/>
</dbReference>
<accession>A0A7R9JSR3</accession>
<evidence type="ECO:0000256" key="15">
    <source>
        <dbReference type="SAM" id="MobiDB-lite"/>
    </source>
</evidence>
<dbReference type="Pfam" id="PF14670">
    <property type="entry name" value="FXa_inhibition"/>
    <property type="match status" value="1"/>
</dbReference>
<dbReference type="Pfam" id="PF00058">
    <property type="entry name" value="Ldl_recept_b"/>
    <property type="match status" value="4"/>
</dbReference>
<feature type="disulfide bond" evidence="13">
    <location>
        <begin position="413"/>
        <end position="431"/>
    </location>
</feature>
<dbReference type="SMART" id="SM00181">
    <property type="entry name" value="EGF"/>
    <property type="match status" value="3"/>
</dbReference>
<evidence type="ECO:0000256" key="9">
    <source>
        <dbReference type="ARBA" id="ARBA00023157"/>
    </source>
</evidence>
<dbReference type="PROSITE" id="PS01186">
    <property type="entry name" value="EGF_2"/>
    <property type="match status" value="1"/>
</dbReference>
<comment type="caution">
    <text evidence="13">Lacks conserved residue(s) required for the propagation of feature annotation.</text>
</comment>
<feature type="disulfide bond" evidence="13">
    <location>
        <begin position="82"/>
        <end position="94"/>
    </location>
</feature>
<dbReference type="GO" id="GO:0006898">
    <property type="term" value="P:receptor-mediated endocytosis"/>
    <property type="evidence" value="ECO:0007669"/>
    <property type="project" value="TreeGrafter"/>
</dbReference>
<dbReference type="FunFam" id="4.10.400.10:FF:000113">
    <property type="entry name" value="Low-density lipoprotein receptor-related protein 8"/>
    <property type="match status" value="1"/>
</dbReference>
<evidence type="ECO:0000256" key="5">
    <source>
        <dbReference type="ARBA" id="ARBA00022729"/>
    </source>
</evidence>
<keyword evidence="7" id="KW-1133">Transmembrane helix</keyword>
<feature type="disulfide bond" evidence="13">
    <location>
        <begin position="455"/>
        <end position="473"/>
    </location>
</feature>
<feature type="disulfide bond" evidence="13">
    <location>
        <begin position="89"/>
        <end position="107"/>
    </location>
</feature>
<dbReference type="FunFam" id="4.10.400.10:FF:000004">
    <property type="entry name" value="Low-density lipoprotein receptor-related protein 1"/>
    <property type="match status" value="1"/>
</dbReference>
<dbReference type="Gene3D" id="2.120.10.30">
    <property type="entry name" value="TolB, C-terminal domain"/>
    <property type="match status" value="1"/>
</dbReference>
<dbReference type="InterPro" id="IPR000033">
    <property type="entry name" value="LDLR_classB_rpt"/>
</dbReference>
<dbReference type="InterPro" id="IPR001881">
    <property type="entry name" value="EGF-like_Ca-bd_dom"/>
</dbReference>
<dbReference type="SMART" id="SM00192">
    <property type="entry name" value="LDLa"/>
    <property type="match status" value="7"/>
</dbReference>
<feature type="domain" description="EGF-like" evidence="16">
    <location>
        <begin position="509"/>
        <end position="523"/>
    </location>
</feature>
<comment type="similarity">
    <text evidence="1">Belongs to the LDLR family.</text>
</comment>
<dbReference type="Pfam" id="PF00057">
    <property type="entry name" value="Ldl_recept_a"/>
    <property type="match status" value="7"/>
</dbReference>
<dbReference type="InterPro" id="IPR018097">
    <property type="entry name" value="EGF_Ca-bd_CS"/>
</dbReference>
<feature type="disulfide bond" evidence="13">
    <location>
        <begin position="255"/>
        <end position="267"/>
    </location>
</feature>
<keyword evidence="8" id="KW-0472">Membrane</keyword>
<comment type="subcellular location">
    <subcellularLocation>
        <location evidence="12">Endomembrane system</location>
        <topology evidence="12">Single-pass type I membrane protein</topology>
    </subcellularLocation>
</comment>
<dbReference type="PRINTS" id="PR00261">
    <property type="entry name" value="LDLRECEPTOR"/>
</dbReference>
<evidence type="ECO:0000256" key="1">
    <source>
        <dbReference type="ARBA" id="ARBA00009939"/>
    </source>
</evidence>
<dbReference type="PANTHER" id="PTHR22722">
    <property type="entry name" value="LOW-DENSITY LIPOPROTEIN RECEPTOR-RELATED PROTEIN 2-RELATED"/>
    <property type="match status" value="1"/>
</dbReference>
<dbReference type="SUPFAM" id="SSF63825">
    <property type="entry name" value="YWTD domain"/>
    <property type="match status" value="1"/>
</dbReference>